<gene>
    <name evidence="1" type="ORF">IE53DRAFT_145692</name>
</gene>
<sequence>MYSHHSAPHFLFFHPSSLLSTYLVFFFLSSAFFYLWHMEVLGQPRRSPPTPPTPPLPLHPSFNAKQNNPICLVGTTHSPSTLPFPPTTALFALLLCCYYYYLLSCSLSISIIRRTLPAHVPPRAFGFPRFTWPDRVGSRR</sequence>
<evidence type="ECO:0000313" key="1">
    <source>
        <dbReference type="EMBL" id="PWN53582.1"/>
    </source>
</evidence>
<protein>
    <submittedName>
        <fullName evidence="1">Uncharacterized protein</fullName>
    </submittedName>
</protein>
<name>A0ACD0P699_9BASI</name>
<proteinExistence type="predicted"/>
<dbReference type="EMBL" id="KZ819719">
    <property type="protein sequence ID" value="PWN53582.1"/>
    <property type="molecule type" value="Genomic_DNA"/>
</dbReference>
<organism evidence="1 2">
    <name type="scientific">Violaceomyces palustris</name>
    <dbReference type="NCBI Taxonomy" id="1673888"/>
    <lineage>
        <taxon>Eukaryota</taxon>
        <taxon>Fungi</taxon>
        <taxon>Dikarya</taxon>
        <taxon>Basidiomycota</taxon>
        <taxon>Ustilaginomycotina</taxon>
        <taxon>Ustilaginomycetes</taxon>
        <taxon>Violaceomycetales</taxon>
        <taxon>Violaceomycetaceae</taxon>
        <taxon>Violaceomyces</taxon>
    </lineage>
</organism>
<accession>A0ACD0P699</accession>
<keyword evidence="2" id="KW-1185">Reference proteome</keyword>
<dbReference type="Proteomes" id="UP000245626">
    <property type="component" value="Unassembled WGS sequence"/>
</dbReference>
<evidence type="ECO:0000313" key="2">
    <source>
        <dbReference type="Proteomes" id="UP000245626"/>
    </source>
</evidence>
<reference evidence="1 2" key="1">
    <citation type="journal article" date="2018" name="Mol. Biol. Evol.">
        <title>Broad Genomic Sampling Reveals a Smut Pathogenic Ancestry of the Fungal Clade Ustilaginomycotina.</title>
        <authorList>
            <person name="Kijpornyongpan T."/>
            <person name="Mondo S.J."/>
            <person name="Barry K."/>
            <person name="Sandor L."/>
            <person name="Lee J."/>
            <person name="Lipzen A."/>
            <person name="Pangilinan J."/>
            <person name="LaButti K."/>
            <person name="Hainaut M."/>
            <person name="Henrissat B."/>
            <person name="Grigoriev I.V."/>
            <person name="Spatafora J.W."/>
            <person name="Aime M.C."/>
        </authorList>
    </citation>
    <scope>NUCLEOTIDE SEQUENCE [LARGE SCALE GENOMIC DNA]</scope>
    <source>
        <strain evidence="1 2">SA 807</strain>
    </source>
</reference>